<feature type="compositionally biased region" description="Low complexity" evidence="1">
    <location>
        <begin position="196"/>
        <end position="214"/>
    </location>
</feature>
<organism evidence="3 4">
    <name type="scientific">Lepraria finkii</name>
    <dbReference type="NCBI Taxonomy" id="1340010"/>
    <lineage>
        <taxon>Eukaryota</taxon>
        <taxon>Fungi</taxon>
        <taxon>Dikarya</taxon>
        <taxon>Ascomycota</taxon>
        <taxon>Pezizomycotina</taxon>
        <taxon>Lecanoromycetes</taxon>
        <taxon>OSLEUM clade</taxon>
        <taxon>Lecanoromycetidae</taxon>
        <taxon>Lecanorales</taxon>
        <taxon>Lecanorineae</taxon>
        <taxon>Stereocaulaceae</taxon>
        <taxon>Lepraria</taxon>
    </lineage>
</organism>
<reference evidence="3 4" key="1">
    <citation type="submission" date="2024-09" db="EMBL/GenBank/DDBJ databases">
        <title>Rethinking Asexuality: The Enigmatic Case of Functional Sexual Genes in Lepraria (Stereocaulaceae).</title>
        <authorList>
            <person name="Doellman M."/>
            <person name="Sun Y."/>
            <person name="Barcenas-Pena A."/>
            <person name="Lumbsch H.T."/>
            <person name="Grewe F."/>
        </authorList>
    </citation>
    <scope>NUCLEOTIDE SEQUENCE [LARGE SCALE GENOMIC DNA]</scope>
    <source>
        <strain evidence="3 4">Grewe 0041</strain>
    </source>
</reference>
<sequence length="340" mass="37323">MVASSRGTPKLISAYGRGWTLHKKAQIDALVLPNKLRCWECRKLLKTSLFSEVNKKAIKSAIVAGQIDIDKLQDVAWRRCRHCTPTQVTELKCIMCFKVKGLDGFTKAQRKDPDHARCMECVFEHQAEDPIEGTAKDFYELKKLQEDDDFDGDISNAQEDSEFDQSEAGGATLSNYELNQENLESLDISTNRHSSKPSASRHSTSASTASTRPAYAGVSSAKLKTWQDVGRSYGGSTANSTSGAQFTGYDGDGNPHKRTRSPSTIASNDGDDGEGSDDTTTTERSHNAKALDVKAFKNATSKFAKLEGPRVQAAPKPTYKGRTVSYGSDEDSDDDEYFTM</sequence>
<accession>A0ABR4BH00</accession>
<evidence type="ECO:0000313" key="4">
    <source>
        <dbReference type="Proteomes" id="UP001590951"/>
    </source>
</evidence>
<evidence type="ECO:0000256" key="1">
    <source>
        <dbReference type="SAM" id="MobiDB-lite"/>
    </source>
</evidence>
<gene>
    <name evidence="3" type="ORF">ABVK25_002679</name>
</gene>
<feature type="compositionally biased region" description="Polar residues" evidence="1">
    <location>
        <begin position="234"/>
        <end position="245"/>
    </location>
</feature>
<dbReference type="Proteomes" id="UP001590951">
    <property type="component" value="Unassembled WGS sequence"/>
</dbReference>
<evidence type="ECO:0000259" key="2">
    <source>
        <dbReference type="Pfam" id="PF12898"/>
    </source>
</evidence>
<name>A0ABR4BH00_9LECA</name>
<feature type="region of interest" description="Disordered" evidence="1">
    <location>
        <begin position="305"/>
        <end position="340"/>
    </location>
</feature>
<protein>
    <recommendedName>
        <fullName evidence="2">Stc1 domain-containing protein</fullName>
    </recommendedName>
</protein>
<feature type="region of interest" description="Disordered" evidence="1">
    <location>
        <begin position="189"/>
        <end position="220"/>
    </location>
</feature>
<proteinExistence type="predicted"/>
<comment type="caution">
    <text evidence="3">The sequence shown here is derived from an EMBL/GenBank/DDBJ whole genome shotgun (WGS) entry which is preliminary data.</text>
</comment>
<dbReference type="Pfam" id="PF12898">
    <property type="entry name" value="Stc1"/>
    <property type="match status" value="1"/>
</dbReference>
<feature type="region of interest" description="Disordered" evidence="1">
    <location>
        <begin position="232"/>
        <end position="293"/>
    </location>
</feature>
<evidence type="ECO:0000313" key="3">
    <source>
        <dbReference type="EMBL" id="KAL2056940.1"/>
    </source>
</evidence>
<feature type="compositionally biased region" description="Acidic residues" evidence="1">
    <location>
        <begin position="328"/>
        <end position="340"/>
    </location>
</feature>
<dbReference type="EMBL" id="JBHFEH010000006">
    <property type="protein sequence ID" value="KAL2056940.1"/>
    <property type="molecule type" value="Genomic_DNA"/>
</dbReference>
<feature type="domain" description="Stc1" evidence="2">
    <location>
        <begin position="37"/>
        <end position="122"/>
    </location>
</feature>
<keyword evidence="4" id="KW-1185">Reference proteome</keyword>
<feature type="compositionally biased region" description="Basic and acidic residues" evidence="1">
    <location>
        <begin position="281"/>
        <end position="293"/>
    </location>
</feature>
<dbReference type="InterPro" id="IPR024630">
    <property type="entry name" value="Stc1"/>
</dbReference>